<accession>A0AAV3T3K0</accession>
<dbReference type="Proteomes" id="UP001500194">
    <property type="component" value="Unassembled WGS sequence"/>
</dbReference>
<dbReference type="PROSITE" id="PS51257">
    <property type="entry name" value="PROKAR_LIPOPROTEIN"/>
    <property type="match status" value="1"/>
</dbReference>
<feature type="compositionally biased region" description="Low complexity" evidence="1">
    <location>
        <begin position="24"/>
        <end position="40"/>
    </location>
</feature>
<gene>
    <name evidence="2" type="ORF">GCM10009019_19200</name>
</gene>
<evidence type="ECO:0000256" key="1">
    <source>
        <dbReference type="SAM" id="MobiDB-lite"/>
    </source>
</evidence>
<dbReference type="RefSeq" id="WP_227260149.1">
    <property type="nucleotide sequence ID" value="NZ_BAAADU010000002.1"/>
</dbReference>
<protein>
    <submittedName>
        <fullName evidence="2">Uncharacterized protein</fullName>
    </submittedName>
</protein>
<dbReference type="EMBL" id="BAAADU010000002">
    <property type="protein sequence ID" value="GAA0655573.1"/>
    <property type="molecule type" value="Genomic_DNA"/>
</dbReference>
<dbReference type="AlphaFoldDB" id="A0AAV3T3K0"/>
<keyword evidence="3" id="KW-1185">Reference proteome</keyword>
<comment type="caution">
    <text evidence="2">The sequence shown here is derived from an EMBL/GenBank/DDBJ whole genome shotgun (WGS) entry which is preliminary data.</text>
</comment>
<feature type="region of interest" description="Disordered" evidence="1">
    <location>
        <begin position="22"/>
        <end position="58"/>
    </location>
</feature>
<evidence type="ECO:0000313" key="2">
    <source>
        <dbReference type="EMBL" id="GAA0655573.1"/>
    </source>
</evidence>
<reference evidence="2 3" key="1">
    <citation type="journal article" date="2019" name="Int. J. Syst. Evol. Microbiol.">
        <title>The Global Catalogue of Microorganisms (GCM) 10K type strain sequencing project: providing services to taxonomists for standard genome sequencing and annotation.</title>
        <authorList>
            <consortium name="The Broad Institute Genomics Platform"/>
            <consortium name="The Broad Institute Genome Sequencing Center for Infectious Disease"/>
            <person name="Wu L."/>
            <person name="Ma J."/>
        </authorList>
    </citation>
    <scope>NUCLEOTIDE SEQUENCE [LARGE SCALE GENOMIC DNA]</scope>
    <source>
        <strain evidence="2 3">JCM 16327</strain>
    </source>
</reference>
<evidence type="ECO:0000313" key="3">
    <source>
        <dbReference type="Proteomes" id="UP001500194"/>
    </source>
</evidence>
<organism evidence="2 3">
    <name type="scientific">Salarchaeum japonicum</name>
    <dbReference type="NCBI Taxonomy" id="555573"/>
    <lineage>
        <taxon>Archaea</taxon>
        <taxon>Methanobacteriati</taxon>
        <taxon>Methanobacteriota</taxon>
        <taxon>Stenosarchaea group</taxon>
        <taxon>Halobacteria</taxon>
        <taxon>Halobacteriales</taxon>
        <taxon>Halobacteriaceae</taxon>
    </lineage>
</organism>
<sequence length="365" mass="36874">MRRLLVTVLLAALVALAGCGGSGTTTTAPTTDETTAATTTQESVSDFPPGASASGLTNASASGLTNASALIEAHIDALNDTAYAFELDATNTGGDTETRTRFAGATDGDDTVFRQNTTGSALELYASGDYALQRQSSGDTTRYQVLQGPIAAQQASSMTTVQQLVLATYLGAGDYAVTGTTTSDGTEYVELRATGVNESSSTAENVESFEATLLVTQDGRIDEFTGTVRANQSGTTTTTEFSYGVTDVGSADPSAPAWAADIPQVTASVADGGNALVVENTGGSAVAANTSLTLMTDAGYADVTFAAELAPGETAYVAATEGDGGLTATVTRDAPADGGFDFASANRVVLTGQAGSVVFQLVVEN</sequence>
<name>A0AAV3T3K0_9EURY</name>
<proteinExistence type="predicted"/>
<dbReference type="GeneID" id="68573397"/>
<dbReference type="InterPro" id="IPR055959">
    <property type="entry name" value="DUF7537"/>
</dbReference>
<dbReference type="Pfam" id="PF24381">
    <property type="entry name" value="DUF7537"/>
    <property type="match status" value="1"/>
</dbReference>